<protein>
    <submittedName>
        <fullName evidence="1">Peptidoglycan endopeptidase</fullName>
    </submittedName>
</protein>
<comment type="caution">
    <text evidence="1">The sequence shown here is derived from an EMBL/GenBank/DDBJ whole genome shotgun (WGS) entry which is preliminary data.</text>
</comment>
<dbReference type="EMBL" id="JAGSPA010000001">
    <property type="protein sequence ID" value="MBV7255199.1"/>
    <property type="molecule type" value="Genomic_DNA"/>
</dbReference>
<organism evidence="1 2">
    <name type="scientific">Pacificimonas pallii</name>
    <dbReference type="NCBI Taxonomy" id="2827236"/>
    <lineage>
        <taxon>Bacteria</taxon>
        <taxon>Pseudomonadati</taxon>
        <taxon>Pseudomonadota</taxon>
        <taxon>Alphaproteobacteria</taxon>
        <taxon>Sphingomonadales</taxon>
        <taxon>Sphingosinicellaceae</taxon>
        <taxon>Pacificimonas</taxon>
    </lineage>
</organism>
<evidence type="ECO:0000313" key="1">
    <source>
        <dbReference type="EMBL" id="MBV7255199.1"/>
    </source>
</evidence>
<dbReference type="RefSeq" id="WP_218443467.1">
    <property type="nucleotide sequence ID" value="NZ_JAGSPA010000001.1"/>
</dbReference>
<reference evidence="1 2" key="1">
    <citation type="submission" date="2021-04" db="EMBL/GenBank/DDBJ databases">
        <authorList>
            <person name="Pira H."/>
            <person name="Risdian C."/>
            <person name="Wink J."/>
        </authorList>
    </citation>
    <scope>NUCLEOTIDE SEQUENCE [LARGE SCALE GENOMIC DNA]</scope>
    <source>
        <strain evidence="1 2">WHA3</strain>
    </source>
</reference>
<name>A0ABS6SA74_9SPHN</name>
<sequence>MTTGTGAAIVAAAREALGTPVRVQGRVPGLALDCVGLVLTALRAAGARFDVPADYSIATDNRARLLNGLAACGLQRVAAQAAGDVMEMRVAPGHHHLGIASDAGVIHADFGVGRVVEARMPPEWSIVNIWRWQGEG</sequence>
<keyword evidence="2" id="KW-1185">Reference proteome</keyword>
<accession>A0ABS6SA74</accession>
<proteinExistence type="predicted"/>
<gene>
    <name evidence="1" type="ORF">KCG44_00220</name>
</gene>
<dbReference type="Proteomes" id="UP000722336">
    <property type="component" value="Unassembled WGS sequence"/>
</dbReference>
<evidence type="ECO:0000313" key="2">
    <source>
        <dbReference type="Proteomes" id="UP000722336"/>
    </source>
</evidence>